<evidence type="ECO:0000256" key="4">
    <source>
        <dbReference type="ARBA" id="ARBA00023136"/>
    </source>
</evidence>
<dbReference type="PANTHER" id="PTHR11132">
    <property type="entry name" value="SOLUTE CARRIER FAMILY 35"/>
    <property type="match status" value="1"/>
</dbReference>
<reference evidence="7 8" key="1">
    <citation type="journal article" date="2016" name="Proc. Natl. Acad. Sci. U.S.A.">
        <title>Lipid metabolic changes in an early divergent fungus govern the establishment of a mutualistic symbiosis with endobacteria.</title>
        <authorList>
            <person name="Lastovetsky O.A."/>
            <person name="Gaspar M.L."/>
            <person name="Mondo S.J."/>
            <person name="LaButti K.M."/>
            <person name="Sandor L."/>
            <person name="Grigoriev I.V."/>
            <person name="Henry S.A."/>
            <person name="Pawlowska T.E."/>
        </authorList>
    </citation>
    <scope>NUCLEOTIDE SEQUENCE [LARGE SCALE GENOMIC DNA]</scope>
    <source>
        <strain evidence="7 8">ATCC 11559</strain>
    </source>
</reference>
<evidence type="ECO:0000256" key="3">
    <source>
        <dbReference type="ARBA" id="ARBA00022989"/>
    </source>
</evidence>
<dbReference type="Proteomes" id="UP000242381">
    <property type="component" value="Unassembled WGS sequence"/>
</dbReference>
<feature type="transmembrane region" description="Helical" evidence="5">
    <location>
        <begin position="232"/>
        <end position="256"/>
    </location>
</feature>
<feature type="domain" description="Sugar phosphate transporter" evidence="6">
    <location>
        <begin position="56"/>
        <end position="350"/>
    </location>
</feature>
<proteinExistence type="predicted"/>
<gene>
    <name evidence="7" type="ORF">BCV71DRAFT_259193</name>
</gene>
<keyword evidence="4 5" id="KW-0472">Membrane</keyword>
<dbReference type="AlphaFoldDB" id="A0A1X0RK67"/>
<evidence type="ECO:0000313" key="7">
    <source>
        <dbReference type="EMBL" id="ORE12380.1"/>
    </source>
</evidence>
<feature type="transmembrane region" description="Helical" evidence="5">
    <location>
        <begin position="333"/>
        <end position="352"/>
    </location>
</feature>
<evidence type="ECO:0000313" key="8">
    <source>
        <dbReference type="Proteomes" id="UP000242381"/>
    </source>
</evidence>
<dbReference type="VEuPathDB" id="FungiDB:BCV72DRAFT_215104"/>
<dbReference type="GO" id="GO:0016020">
    <property type="term" value="C:membrane"/>
    <property type="evidence" value="ECO:0007669"/>
    <property type="project" value="UniProtKB-SubCell"/>
</dbReference>
<comment type="subcellular location">
    <subcellularLocation>
        <location evidence="1">Membrane</location>
        <topology evidence="1">Multi-pass membrane protein</topology>
    </subcellularLocation>
</comment>
<dbReference type="InterPro" id="IPR037185">
    <property type="entry name" value="EmrE-like"/>
</dbReference>
<evidence type="ECO:0000256" key="5">
    <source>
        <dbReference type="SAM" id="Phobius"/>
    </source>
</evidence>
<feature type="transmembrane region" description="Helical" evidence="5">
    <location>
        <begin position="176"/>
        <end position="193"/>
    </location>
</feature>
<feature type="transmembrane region" description="Helical" evidence="5">
    <location>
        <begin position="149"/>
        <end position="169"/>
    </location>
</feature>
<name>A0A1X0RK67_RHIZD</name>
<keyword evidence="3 5" id="KW-1133">Transmembrane helix</keyword>
<sequence length="401" mass="45272">MVKDIEHVITHNDARPSEDEVDLQSTDTLLAQKQELPQQKEERSTLIKHMSINLFWILAWYIFATILSVYNKWMFSKEHYNFQYPLFVTSVHMIVQFIFSGFSLLFVPKLRPKNRPSATSYIQRVLPCALATSLDIGLSNLSLKTITLSFYTMCKSSTLAFVLIFAFLFRLEKPQWKLILIIVIITVGVILMVSDETEFSPIGFIQVMGASIFGGLRWSLTEVLLRKESMGLTNPFASIFFLAPSQAIILLIISGLVEGYIHIFQSAFFITFNEGLHTVGVILAGGSLAFFMIVSEFFLIKRTSVVTLSVCGIFKEVATIFISSLTFGDVLTLVNIIGLCITLFGIGLYNWLKFKMMSQKEKKVYSTVAESTPMLLVDGAGDYYESENDDIEFSEITRTSP</sequence>
<feature type="transmembrane region" description="Helical" evidence="5">
    <location>
        <begin position="50"/>
        <end position="70"/>
    </location>
</feature>
<organism evidence="7 8">
    <name type="scientific">Rhizopus microsporus</name>
    <dbReference type="NCBI Taxonomy" id="58291"/>
    <lineage>
        <taxon>Eukaryota</taxon>
        <taxon>Fungi</taxon>
        <taxon>Fungi incertae sedis</taxon>
        <taxon>Mucoromycota</taxon>
        <taxon>Mucoromycotina</taxon>
        <taxon>Mucoromycetes</taxon>
        <taxon>Mucorales</taxon>
        <taxon>Mucorineae</taxon>
        <taxon>Rhizopodaceae</taxon>
        <taxon>Rhizopus</taxon>
    </lineage>
</organism>
<dbReference type="InterPro" id="IPR004853">
    <property type="entry name" value="Sugar_P_trans_dom"/>
</dbReference>
<evidence type="ECO:0000256" key="1">
    <source>
        <dbReference type="ARBA" id="ARBA00004141"/>
    </source>
</evidence>
<feature type="transmembrane region" description="Helical" evidence="5">
    <location>
        <begin position="306"/>
        <end position="327"/>
    </location>
</feature>
<dbReference type="EMBL" id="KV921683">
    <property type="protein sequence ID" value="ORE12380.1"/>
    <property type="molecule type" value="Genomic_DNA"/>
</dbReference>
<feature type="transmembrane region" description="Helical" evidence="5">
    <location>
        <begin position="125"/>
        <end position="143"/>
    </location>
</feature>
<dbReference type="Pfam" id="PF03151">
    <property type="entry name" value="TPT"/>
    <property type="match status" value="1"/>
</dbReference>
<keyword evidence="2 5" id="KW-0812">Transmembrane</keyword>
<evidence type="ECO:0000256" key="2">
    <source>
        <dbReference type="ARBA" id="ARBA00022692"/>
    </source>
</evidence>
<feature type="transmembrane region" description="Helical" evidence="5">
    <location>
        <begin position="199"/>
        <end position="220"/>
    </location>
</feature>
<dbReference type="InterPro" id="IPR050186">
    <property type="entry name" value="TPT_transporter"/>
</dbReference>
<dbReference type="OMA" id="WLMKSFP"/>
<accession>A0A1X0RK67</accession>
<feature type="transmembrane region" description="Helical" evidence="5">
    <location>
        <begin position="276"/>
        <end position="299"/>
    </location>
</feature>
<feature type="transmembrane region" description="Helical" evidence="5">
    <location>
        <begin position="82"/>
        <end position="105"/>
    </location>
</feature>
<dbReference type="SUPFAM" id="SSF103481">
    <property type="entry name" value="Multidrug resistance efflux transporter EmrE"/>
    <property type="match status" value="1"/>
</dbReference>
<protein>
    <submittedName>
        <fullName evidence="7">TPT-domain-containing protein</fullName>
    </submittedName>
</protein>
<evidence type="ECO:0000259" key="6">
    <source>
        <dbReference type="Pfam" id="PF03151"/>
    </source>
</evidence>